<dbReference type="InterPro" id="IPR051813">
    <property type="entry name" value="HepT_RNase_toxin"/>
</dbReference>
<dbReference type="EMBL" id="QOQW01000008">
    <property type="protein sequence ID" value="RCK80067.1"/>
    <property type="molecule type" value="Genomic_DNA"/>
</dbReference>
<evidence type="ECO:0000256" key="1">
    <source>
        <dbReference type="ARBA" id="ARBA00022553"/>
    </source>
</evidence>
<dbReference type="PANTHER" id="PTHR34139">
    <property type="entry name" value="UPF0331 PROTEIN MJ0127"/>
    <property type="match status" value="1"/>
</dbReference>
<dbReference type="InterPro" id="IPR008201">
    <property type="entry name" value="HepT-like"/>
</dbReference>
<keyword evidence="1" id="KW-0597">Phosphoprotein</keyword>
<name>A0A367ZQF1_9BACT</name>
<keyword evidence="4" id="KW-0547">Nucleotide-binding</keyword>
<evidence type="ECO:0000256" key="2">
    <source>
        <dbReference type="ARBA" id="ARBA00022649"/>
    </source>
</evidence>
<evidence type="ECO:0000256" key="5">
    <source>
        <dbReference type="ARBA" id="ARBA00022801"/>
    </source>
</evidence>
<dbReference type="AlphaFoldDB" id="A0A367ZQF1"/>
<dbReference type="Proteomes" id="UP000252355">
    <property type="component" value="Unassembled WGS sequence"/>
</dbReference>
<gene>
    <name evidence="6" type="ORF">OZSIB_3571</name>
</gene>
<proteinExistence type="predicted"/>
<dbReference type="Pfam" id="PF01934">
    <property type="entry name" value="HepT-like"/>
    <property type="match status" value="1"/>
</dbReference>
<evidence type="ECO:0000313" key="7">
    <source>
        <dbReference type="Proteomes" id="UP000252355"/>
    </source>
</evidence>
<accession>A0A367ZQF1</accession>
<keyword evidence="3" id="KW-0540">Nuclease</keyword>
<evidence type="ECO:0000256" key="4">
    <source>
        <dbReference type="ARBA" id="ARBA00022741"/>
    </source>
</evidence>
<sequence>MLAALQKIRRHTKGMDYKAFRKDDKTVDAVCRNSEIPGEAAGRLSRAFRLRHGQIDWPGIIGCRNRIIHEYFGVDRALRWAIIQNDVPAMRIALRRSSVDAE</sequence>
<keyword evidence="2" id="KW-1277">Toxin-antitoxin system</keyword>
<dbReference type="GO" id="GO:0000166">
    <property type="term" value="F:nucleotide binding"/>
    <property type="evidence" value="ECO:0007669"/>
    <property type="project" value="UniProtKB-KW"/>
</dbReference>
<keyword evidence="5" id="KW-0378">Hydrolase</keyword>
<evidence type="ECO:0000256" key="3">
    <source>
        <dbReference type="ARBA" id="ARBA00022722"/>
    </source>
</evidence>
<reference evidence="6 7" key="1">
    <citation type="submission" date="2018-05" db="EMBL/GenBank/DDBJ databases">
        <title>A metagenomic window into the 2 km-deep terrestrial subsurface aquifer revealed taxonomically and functionally diverse microbial community comprising novel uncultured bacterial lineages.</title>
        <authorList>
            <person name="Kadnikov V.V."/>
            <person name="Mardanov A.V."/>
            <person name="Beletsky A.V."/>
            <person name="Banks D."/>
            <person name="Pimenov N.V."/>
            <person name="Frank Y.A."/>
            <person name="Karnachuk O.V."/>
            <person name="Ravin N.V."/>
        </authorList>
    </citation>
    <scope>NUCLEOTIDE SEQUENCE [LARGE SCALE GENOMIC DNA]</scope>
    <source>
        <strain evidence="6">BY5</strain>
    </source>
</reference>
<organism evidence="6 7">
    <name type="scientific">Candidatus Ozemobacter sibiricus</name>
    <dbReference type="NCBI Taxonomy" id="2268124"/>
    <lineage>
        <taxon>Bacteria</taxon>
        <taxon>Candidatus Ozemobacteria</taxon>
        <taxon>Candidatus Ozemobacterales</taxon>
        <taxon>Candidatus Ozemobacteraceae</taxon>
        <taxon>Candidatus Ozemobacter</taxon>
    </lineage>
</organism>
<comment type="caution">
    <text evidence="6">The sequence shown here is derived from an EMBL/GenBank/DDBJ whole genome shotgun (WGS) entry which is preliminary data.</text>
</comment>
<dbReference type="PANTHER" id="PTHR34139:SF1">
    <property type="entry name" value="RNASE MJ1380-RELATED"/>
    <property type="match status" value="1"/>
</dbReference>
<dbReference type="GO" id="GO:0016787">
    <property type="term" value="F:hydrolase activity"/>
    <property type="evidence" value="ECO:0007669"/>
    <property type="project" value="UniProtKB-KW"/>
</dbReference>
<evidence type="ECO:0000313" key="6">
    <source>
        <dbReference type="EMBL" id="RCK80067.1"/>
    </source>
</evidence>
<dbReference type="GO" id="GO:0004540">
    <property type="term" value="F:RNA nuclease activity"/>
    <property type="evidence" value="ECO:0007669"/>
    <property type="project" value="InterPro"/>
</dbReference>
<protein>
    <recommendedName>
        <fullName evidence="8">DUF86 domain-containing protein</fullName>
    </recommendedName>
</protein>
<evidence type="ECO:0008006" key="8">
    <source>
        <dbReference type="Google" id="ProtNLM"/>
    </source>
</evidence>
<dbReference type="GO" id="GO:0110001">
    <property type="term" value="C:toxin-antitoxin complex"/>
    <property type="evidence" value="ECO:0007669"/>
    <property type="project" value="InterPro"/>
</dbReference>